<evidence type="ECO:0000313" key="2">
    <source>
        <dbReference type="EMBL" id="KAF2103814.1"/>
    </source>
</evidence>
<reference evidence="2" key="1">
    <citation type="journal article" date="2020" name="Stud. Mycol.">
        <title>101 Dothideomycetes genomes: a test case for predicting lifestyles and emergence of pathogens.</title>
        <authorList>
            <person name="Haridas S."/>
            <person name="Albert R."/>
            <person name="Binder M."/>
            <person name="Bloem J."/>
            <person name="Labutti K."/>
            <person name="Salamov A."/>
            <person name="Andreopoulos B."/>
            <person name="Baker S."/>
            <person name="Barry K."/>
            <person name="Bills G."/>
            <person name="Bluhm B."/>
            <person name="Cannon C."/>
            <person name="Castanera R."/>
            <person name="Culley D."/>
            <person name="Daum C."/>
            <person name="Ezra D."/>
            <person name="Gonzalez J."/>
            <person name="Henrissat B."/>
            <person name="Kuo A."/>
            <person name="Liang C."/>
            <person name="Lipzen A."/>
            <person name="Lutzoni F."/>
            <person name="Magnuson J."/>
            <person name="Mondo S."/>
            <person name="Nolan M."/>
            <person name="Ohm R."/>
            <person name="Pangilinan J."/>
            <person name="Park H.-J."/>
            <person name="Ramirez L."/>
            <person name="Alfaro M."/>
            <person name="Sun H."/>
            <person name="Tritt A."/>
            <person name="Yoshinaga Y."/>
            <person name="Zwiers L.-H."/>
            <person name="Turgeon B."/>
            <person name="Goodwin S."/>
            <person name="Spatafora J."/>
            <person name="Crous P."/>
            <person name="Grigoriev I."/>
        </authorList>
    </citation>
    <scope>NUCLEOTIDE SEQUENCE</scope>
    <source>
        <strain evidence="2">CBS 133067</strain>
    </source>
</reference>
<proteinExistence type="predicted"/>
<comment type="caution">
    <text evidence="2">The sequence shown here is derived from an EMBL/GenBank/DDBJ whole genome shotgun (WGS) entry which is preliminary data.</text>
</comment>
<organism evidence="2 3">
    <name type="scientific">Rhizodiscina lignyota</name>
    <dbReference type="NCBI Taxonomy" id="1504668"/>
    <lineage>
        <taxon>Eukaryota</taxon>
        <taxon>Fungi</taxon>
        <taxon>Dikarya</taxon>
        <taxon>Ascomycota</taxon>
        <taxon>Pezizomycotina</taxon>
        <taxon>Dothideomycetes</taxon>
        <taxon>Pleosporomycetidae</taxon>
        <taxon>Aulographales</taxon>
        <taxon>Rhizodiscinaceae</taxon>
        <taxon>Rhizodiscina</taxon>
    </lineage>
</organism>
<dbReference type="PROSITE" id="PS50206">
    <property type="entry name" value="RHODANESE_3"/>
    <property type="match status" value="1"/>
</dbReference>
<dbReference type="Gene3D" id="3.40.250.10">
    <property type="entry name" value="Rhodanese-like domain"/>
    <property type="match status" value="1"/>
</dbReference>
<name>A0A9P4IME9_9PEZI</name>
<sequence length="156" mass="17164">MEDKVAAKAEVRWYDGYPAVQSQDVSALSCADFLRMIYSGASPGHDFLLVDLRRNDHVGGTIHGSLNLPAQSLYPSLPTLYTIVKAAKIPRVIWYCGSSRGRGNRAAGWFQDLLTEKGDHNIASLVLVEGIAGWANGGAEYTKLIDEYDPKAWHKN</sequence>
<protein>
    <submittedName>
        <fullName evidence="2">Arsenate reductase</fullName>
    </submittedName>
</protein>
<keyword evidence="3" id="KW-1185">Reference proteome</keyword>
<dbReference type="SUPFAM" id="SSF52821">
    <property type="entry name" value="Rhodanese/Cell cycle control phosphatase"/>
    <property type="match status" value="1"/>
</dbReference>
<evidence type="ECO:0000313" key="3">
    <source>
        <dbReference type="Proteomes" id="UP000799772"/>
    </source>
</evidence>
<dbReference type="InterPro" id="IPR036873">
    <property type="entry name" value="Rhodanese-like_dom_sf"/>
</dbReference>
<evidence type="ECO:0000259" key="1">
    <source>
        <dbReference type="PROSITE" id="PS50206"/>
    </source>
</evidence>
<dbReference type="EMBL" id="ML978121">
    <property type="protein sequence ID" value="KAF2103814.1"/>
    <property type="molecule type" value="Genomic_DNA"/>
</dbReference>
<gene>
    <name evidence="2" type="ORF">NA57DRAFT_70023</name>
</gene>
<dbReference type="Proteomes" id="UP000799772">
    <property type="component" value="Unassembled WGS sequence"/>
</dbReference>
<dbReference type="OrthoDB" id="8300214at2759"/>
<feature type="domain" description="Rhodanese" evidence="1">
    <location>
        <begin position="43"/>
        <end position="143"/>
    </location>
</feature>
<dbReference type="AlphaFoldDB" id="A0A9P4IME9"/>
<dbReference type="InterPro" id="IPR001763">
    <property type="entry name" value="Rhodanese-like_dom"/>
</dbReference>
<accession>A0A9P4IME9</accession>
<dbReference type="Pfam" id="PF00581">
    <property type="entry name" value="Rhodanese"/>
    <property type="match status" value="1"/>
</dbReference>